<comment type="subcellular location">
    <subcellularLocation>
        <location evidence="1">Membrane</location>
        <topology evidence="1">Multi-pass membrane protein</topology>
    </subcellularLocation>
</comment>
<feature type="transmembrane region" description="Helical" evidence="9">
    <location>
        <begin position="12"/>
        <end position="36"/>
    </location>
</feature>
<dbReference type="PANTHER" id="PTHR45695">
    <property type="entry name" value="LEUCOKININ RECEPTOR-RELATED"/>
    <property type="match status" value="1"/>
</dbReference>
<dbReference type="EnsemblMetazoa" id="CLYHEMT022260.1">
    <property type="protein sequence ID" value="CLYHEMP022260.1"/>
    <property type="gene ID" value="CLYHEMG022260"/>
</dbReference>
<dbReference type="CDD" id="cd00637">
    <property type="entry name" value="7tm_classA_rhodopsin-like"/>
    <property type="match status" value="1"/>
</dbReference>
<dbReference type="Pfam" id="PF00001">
    <property type="entry name" value="7tm_1"/>
    <property type="match status" value="1"/>
</dbReference>
<organism evidence="11 12">
    <name type="scientific">Clytia hemisphaerica</name>
    <dbReference type="NCBI Taxonomy" id="252671"/>
    <lineage>
        <taxon>Eukaryota</taxon>
        <taxon>Metazoa</taxon>
        <taxon>Cnidaria</taxon>
        <taxon>Hydrozoa</taxon>
        <taxon>Hydroidolina</taxon>
        <taxon>Leptothecata</taxon>
        <taxon>Obeliida</taxon>
        <taxon>Clytiidae</taxon>
        <taxon>Clytia</taxon>
    </lineage>
</organism>
<dbReference type="PROSITE" id="PS50262">
    <property type="entry name" value="G_PROTEIN_RECEP_F1_2"/>
    <property type="match status" value="1"/>
</dbReference>
<dbReference type="PANTHER" id="PTHR45695:SF9">
    <property type="entry name" value="LEUCOKININ RECEPTOR"/>
    <property type="match status" value="1"/>
</dbReference>
<dbReference type="SUPFAM" id="SSF81321">
    <property type="entry name" value="Family A G protein-coupled receptor-like"/>
    <property type="match status" value="1"/>
</dbReference>
<evidence type="ECO:0000313" key="11">
    <source>
        <dbReference type="EnsemblMetazoa" id="CLYHEMP022260.1"/>
    </source>
</evidence>
<dbReference type="OrthoDB" id="6117944at2759"/>
<dbReference type="Proteomes" id="UP000594262">
    <property type="component" value="Unplaced"/>
</dbReference>
<reference evidence="11" key="1">
    <citation type="submission" date="2021-01" db="UniProtKB">
        <authorList>
            <consortium name="EnsemblMetazoa"/>
        </authorList>
    </citation>
    <scope>IDENTIFICATION</scope>
</reference>
<keyword evidence="6 8" id="KW-0675">Receptor</keyword>
<comment type="similarity">
    <text evidence="8">Belongs to the G-protein coupled receptor 1 family.</text>
</comment>
<keyword evidence="5 9" id="KW-0472">Membrane</keyword>
<accession>A0A7M6DQI9</accession>
<keyword evidence="2 8" id="KW-0812">Transmembrane</keyword>
<dbReference type="GO" id="GO:0004930">
    <property type="term" value="F:G protein-coupled receptor activity"/>
    <property type="evidence" value="ECO:0007669"/>
    <property type="project" value="UniProtKB-KW"/>
</dbReference>
<evidence type="ECO:0000256" key="6">
    <source>
        <dbReference type="ARBA" id="ARBA00023170"/>
    </source>
</evidence>
<keyword evidence="12" id="KW-1185">Reference proteome</keyword>
<name>A0A7M6DQI9_9CNID</name>
<feature type="transmembrane region" description="Helical" evidence="9">
    <location>
        <begin position="48"/>
        <end position="71"/>
    </location>
</feature>
<dbReference type="RefSeq" id="XP_066920961.1">
    <property type="nucleotide sequence ID" value="XM_067064860.1"/>
</dbReference>
<dbReference type="GeneID" id="136808330"/>
<evidence type="ECO:0000256" key="3">
    <source>
        <dbReference type="ARBA" id="ARBA00022989"/>
    </source>
</evidence>
<feature type="transmembrane region" description="Helical" evidence="9">
    <location>
        <begin position="235"/>
        <end position="260"/>
    </location>
</feature>
<evidence type="ECO:0000259" key="10">
    <source>
        <dbReference type="PROSITE" id="PS50262"/>
    </source>
</evidence>
<evidence type="ECO:0000256" key="9">
    <source>
        <dbReference type="SAM" id="Phobius"/>
    </source>
</evidence>
<keyword evidence="3 9" id="KW-1133">Transmembrane helix</keyword>
<feature type="transmembrane region" description="Helical" evidence="9">
    <location>
        <begin position="83"/>
        <end position="108"/>
    </location>
</feature>
<dbReference type="PRINTS" id="PR00237">
    <property type="entry name" value="GPCRRHODOPSN"/>
</dbReference>
<evidence type="ECO:0000256" key="2">
    <source>
        <dbReference type="ARBA" id="ARBA00022692"/>
    </source>
</evidence>
<evidence type="ECO:0000256" key="1">
    <source>
        <dbReference type="ARBA" id="ARBA00004141"/>
    </source>
</evidence>
<evidence type="ECO:0000256" key="4">
    <source>
        <dbReference type="ARBA" id="ARBA00023040"/>
    </source>
</evidence>
<evidence type="ECO:0000256" key="5">
    <source>
        <dbReference type="ARBA" id="ARBA00023136"/>
    </source>
</evidence>
<protein>
    <recommendedName>
        <fullName evidence="10">G-protein coupled receptors family 1 profile domain-containing protein</fullName>
    </recommendedName>
</protein>
<evidence type="ECO:0000256" key="7">
    <source>
        <dbReference type="ARBA" id="ARBA00023224"/>
    </source>
</evidence>
<proteinExistence type="inferred from homology"/>
<feature type="transmembrane region" description="Helical" evidence="9">
    <location>
        <begin position="129"/>
        <end position="148"/>
    </location>
</feature>
<dbReference type="PROSITE" id="PS00237">
    <property type="entry name" value="G_PROTEIN_RECEP_F1_1"/>
    <property type="match status" value="1"/>
</dbReference>
<dbReference type="InterPro" id="IPR000276">
    <property type="entry name" value="GPCR_Rhodpsn"/>
</dbReference>
<dbReference type="InterPro" id="IPR017452">
    <property type="entry name" value="GPCR_Rhodpsn_7TM"/>
</dbReference>
<dbReference type="GO" id="GO:0005886">
    <property type="term" value="C:plasma membrane"/>
    <property type="evidence" value="ECO:0007669"/>
    <property type="project" value="TreeGrafter"/>
</dbReference>
<keyword evidence="7 8" id="KW-0807">Transducer</keyword>
<feature type="transmembrane region" description="Helical" evidence="9">
    <location>
        <begin position="281"/>
        <end position="301"/>
    </location>
</feature>
<dbReference type="Gene3D" id="1.20.1070.10">
    <property type="entry name" value="Rhodopsin 7-helix transmembrane proteins"/>
    <property type="match status" value="2"/>
</dbReference>
<evidence type="ECO:0000313" key="12">
    <source>
        <dbReference type="Proteomes" id="UP000594262"/>
    </source>
</evidence>
<feature type="domain" description="G-protein coupled receptors family 1 profile" evidence="10">
    <location>
        <begin position="28"/>
        <end position="348"/>
    </location>
</feature>
<dbReference type="AlphaFoldDB" id="A0A7M6DQI9"/>
<keyword evidence="4 8" id="KW-0297">G-protein coupled receptor</keyword>
<sequence length="372" mass="42506">MNSHEKFTLKDYVFVIAFTLIFVTGVIGNSLVIYIFKHRQRRITTPMELIIIYLAVTDLIASVFNSLLYIYLHITSFSHWDFGPFMCVLLPSITTVSVSMSLGLIILITIERCRVLSNPFDGMFDKKHVHYMVAFVFIISIANEIPYIKDLHITHRGVATYKCVKSNLAASYTQKKGIEFKTFPESCNKNKTLQSFEHTLSTYDETTLFSCVLQSCHEVDKCMPRSTQEYMKGRLITLVIRDVLFISVFTVCNLFIYQALKGDDEREKILKQSGINHTRINPTKMCIMILALAIVFAVLVLPKDIYHIVYLARLLNKDHSISGEKAVDINSALKLLQSFNCVANVFIYARLHGSFRKSLNEVFTTIISSTDK</sequence>
<evidence type="ECO:0000256" key="8">
    <source>
        <dbReference type="RuleBase" id="RU000688"/>
    </source>
</evidence>